<organism evidence="16 17">
    <name type="scientific">Fopius arisanus</name>
    <dbReference type="NCBI Taxonomy" id="64838"/>
    <lineage>
        <taxon>Eukaryota</taxon>
        <taxon>Metazoa</taxon>
        <taxon>Ecdysozoa</taxon>
        <taxon>Arthropoda</taxon>
        <taxon>Hexapoda</taxon>
        <taxon>Insecta</taxon>
        <taxon>Pterygota</taxon>
        <taxon>Neoptera</taxon>
        <taxon>Endopterygota</taxon>
        <taxon>Hymenoptera</taxon>
        <taxon>Apocrita</taxon>
        <taxon>Ichneumonoidea</taxon>
        <taxon>Braconidae</taxon>
        <taxon>Opiinae</taxon>
        <taxon>Fopius</taxon>
    </lineage>
</organism>
<feature type="domain" description="C2H2-type" evidence="13">
    <location>
        <begin position="751"/>
        <end position="778"/>
    </location>
</feature>
<feature type="binding site" evidence="12">
    <location>
        <position position="168"/>
    </location>
    <ligand>
        <name>Zn(2+)</name>
        <dbReference type="ChEBI" id="CHEBI:29105"/>
    </ligand>
</feature>
<dbReference type="GO" id="GO:0000978">
    <property type="term" value="F:RNA polymerase II cis-regulatory region sequence-specific DNA binding"/>
    <property type="evidence" value="ECO:0007669"/>
    <property type="project" value="TreeGrafter"/>
</dbReference>
<evidence type="ECO:0000259" key="15">
    <source>
        <dbReference type="PROSITE" id="PS51915"/>
    </source>
</evidence>
<evidence type="ECO:0000256" key="12">
    <source>
        <dbReference type="PROSITE-ProRule" id="PRU01263"/>
    </source>
</evidence>
<feature type="binding site" evidence="12">
    <location>
        <position position="165"/>
    </location>
    <ligand>
        <name>Zn(2+)</name>
        <dbReference type="ChEBI" id="CHEBI:29105"/>
    </ligand>
</feature>
<dbReference type="Pfam" id="PF12874">
    <property type="entry name" value="zf-met"/>
    <property type="match status" value="1"/>
</dbReference>
<dbReference type="GO" id="GO:0005634">
    <property type="term" value="C:nucleus"/>
    <property type="evidence" value="ECO:0007669"/>
    <property type="project" value="UniProtKB-SubCell"/>
</dbReference>
<dbReference type="GO" id="GO:0006357">
    <property type="term" value="P:regulation of transcription by RNA polymerase II"/>
    <property type="evidence" value="ECO:0007669"/>
    <property type="project" value="TreeGrafter"/>
</dbReference>
<feature type="domain" description="C2H2-type" evidence="13">
    <location>
        <begin position="541"/>
        <end position="568"/>
    </location>
</feature>
<evidence type="ECO:0000259" key="14">
    <source>
        <dbReference type="PROSITE" id="PS50950"/>
    </source>
</evidence>
<dbReference type="InterPro" id="IPR036236">
    <property type="entry name" value="Znf_C2H2_sf"/>
</dbReference>
<sequence>MKVVCAAPTCKYSSDHEDSSNIIFVSFPNDDTATVWAHNCGRSDLIIKSNEELHLNYYICSNHIEDQYFLSKSNQIIITQGAIPTLFGLQMQSVESTDVINSIELSEQNFVDAASEYEHTIYNGNITNDNNESDEINENEEIRRIENINVNMEEFEEMARFLNLCRICGKNPPECVNIFNEREGALTIQQKIHLHLPIIIESGDGLPQKICLECHEKVESSHTLVITSLLNDIRLRKFLNLPNKYNYEEKYRDFIPNEELVITNEVPFFGGIPSEKSRSQESEKEKQLKYVVHSDLNNLILQPLPLQNDERSKTDLQSEPVVSRADQFHSQDNNEPVLIEKSNCQVEDVLNNKNEILMAEQTLVRSSRRCGYCSQSFSNRKEIQGHMTEAHNGQGSLFKCGTCDKSYEKWSSLDVHEATHRQDKPYLCDLCGKSFKHSNNLRGHKRVHLDAARKKRHICETCGSAFRSRFHLQEHMNQHNGKKPYVCEQCGKAFSKRIQLRQHRLSHGINKYACPICGATFNRRGNMNTHFKRHSNSDGTYKCSVCDCKCNSMSDLKHHRKSHSLNDIIESIKRRSIDKTIWQCATCRRVFSKRTHLTNHERTHEVDQPKVECEKCGKKLASKSSLRYHIKSMHTCERSHLCQFCGDAFISREARLIHERIHTGERPYSCKLCNMQYRCSSNLSQHMKAHADVRPFVCQYCSKSFTRRSALIIHERVHTGEKPFVCSVCNRRFSQKHDMKKHEKIHQSKILSCEKCQETFANKMEIVKHLESHHKPDTQDTAPVEEYVELSENFDNYSLNISDIQYS</sequence>
<dbReference type="GO" id="GO:0003682">
    <property type="term" value="F:chromatin binding"/>
    <property type="evidence" value="ECO:0007669"/>
    <property type="project" value="UniProtKB-ARBA"/>
</dbReference>
<keyword evidence="6" id="KW-0805">Transcription regulation</keyword>
<dbReference type="GO" id="GO:0003700">
    <property type="term" value="F:DNA-binding transcription factor activity"/>
    <property type="evidence" value="ECO:0007669"/>
    <property type="project" value="TreeGrafter"/>
</dbReference>
<dbReference type="PROSITE" id="PS50157">
    <property type="entry name" value="ZINC_FINGER_C2H2_2"/>
    <property type="match status" value="14"/>
</dbReference>
<evidence type="ECO:0000256" key="8">
    <source>
        <dbReference type="ARBA" id="ARBA00023163"/>
    </source>
</evidence>
<dbReference type="InterPro" id="IPR050589">
    <property type="entry name" value="Ikaros_C2H2-ZF"/>
</dbReference>
<keyword evidence="5 12" id="KW-0862">Zinc</keyword>
<feature type="domain" description="C2H2-type" evidence="13">
    <location>
        <begin position="426"/>
        <end position="448"/>
    </location>
</feature>
<dbReference type="InterPro" id="IPR012934">
    <property type="entry name" value="Znf_AD"/>
</dbReference>
<keyword evidence="3" id="KW-0677">Repeat</keyword>
<dbReference type="PROSITE" id="PS51915">
    <property type="entry name" value="ZAD"/>
    <property type="match status" value="1"/>
</dbReference>
<dbReference type="OrthoDB" id="6077919at2759"/>
<evidence type="ECO:0000256" key="5">
    <source>
        <dbReference type="ARBA" id="ARBA00022833"/>
    </source>
</evidence>
<dbReference type="PROSITE" id="PS00028">
    <property type="entry name" value="ZINC_FINGER_C2H2_1"/>
    <property type="match status" value="14"/>
</dbReference>
<evidence type="ECO:0000313" key="16">
    <source>
        <dbReference type="Proteomes" id="UP000694866"/>
    </source>
</evidence>
<name>A0A9R1T6P4_9HYME</name>
<dbReference type="GO" id="GO:0008270">
    <property type="term" value="F:zinc ion binding"/>
    <property type="evidence" value="ECO:0007669"/>
    <property type="project" value="UniProtKB-UniRule"/>
</dbReference>
<proteinExistence type="predicted"/>
<evidence type="ECO:0000256" key="9">
    <source>
        <dbReference type="ARBA" id="ARBA00023242"/>
    </source>
</evidence>
<dbReference type="GO" id="GO:0000785">
    <property type="term" value="C:chromatin"/>
    <property type="evidence" value="ECO:0007669"/>
    <property type="project" value="UniProtKB-ARBA"/>
</dbReference>
<keyword evidence="8" id="KW-0804">Transcription</keyword>
<dbReference type="SUPFAM" id="SSF57667">
    <property type="entry name" value="beta-beta-alpha zinc fingers"/>
    <property type="match status" value="6"/>
</dbReference>
<keyword evidence="4 10" id="KW-0863">Zinc-finger</keyword>
<feature type="domain" description="ZAD" evidence="15">
    <location>
        <begin position="163"/>
        <end position="238"/>
    </location>
</feature>
<evidence type="ECO:0000256" key="3">
    <source>
        <dbReference type="ARBA" id="ARBA00022737"/>
    </source>
</evidence>
<feature type="domain" description="C2H2-type" evidence="13">
    <location>
        <begin position="640"/>
        <end position="667"/>
    </location>
</feature>
<feature type="domain" description="C2H2-type" evidence="13">
    <location>
        <begin position="368"/>
        <end position="396"/>
    </location>
</feature>
<dbReference type="SUPFAM" id="SSF57716">
    <property type="entry name" value="Glucocorticoid receptor-like (DNA-binding domain)"/>
    <property type="match status" value="2"/>
</dbReference>
<evidence type="ECO:0000313" key="17">
    <source>
        <dbReference type="RefSeq" id="XP_011303675.1"/>
    </source>
</evidence>
<evidence type="ECO:0000256" key="7">
    <source>
        <dbReference type="ARBA" id="ARBA00023125"/>
    </source>
</evidence>
<evidence type="ECO:0000256" key="4">
    <source>
        <dbReference type="ARBA" id="ARBA00022771"/>
    </source>
</evidence>
<dbReference type="Pfam" id="PF13894">
    <property type="entry name" value="zf-C2H2_4"/>
    <property type="match status" value="1"/>
</dbReference>
<evidence type="ECO:0000256" key="1">
    <source>
        <dbReference type="ARBA" id="ARBA00004123"/>
    </source>
</evidence>
<dbReference type="InterPro" id="IPR013087">
    <property type="entry name" value="Znf_C2H2_type"/>
</dbReference>
<gene>
    <name evidence="17" type="primary">LOC105266896</name>
</gene>
<feature type="domain" description="C2H2-type" evidence="13">
    <location>
        <begin position="668"/>
        <end position="695"/>
    </location>
</feature>
<feature type="domain" description="THAP-type" evidence="14">
    <location>
        <begin position="1"/>
        <end position="87"/>
    </location>
</feature>
<dbReference type="GeneID" id="105266896"/>
<evidence type="ECO:0000256" key="11">
    <source>
        <dbReference type="PROSITE-ProRule" id="PRU00309"/>
    </source>
</evidence>
<dbReference type="AlphaFoldDB" id="A0A9R1T6P4"/>
<dbReference type="SMART" id="SM00355">
    <property type="entry name" value="ZnF_C2H2"/>
    <property type="match status" value="14"/>
</dbReference>
<feature type="binding site" evidence="12">
    <location>
        <position position="214"/>
    </location>
    <ligand>
        <name>Zn(2+)</name>
        <dbReference type="ChEBI" id="CHEBI:29105"/>
    </ligand>
</feature>
<feature type="binding site" evidence="12">
    <location>
        <position position="211"/>
    </location>
    <ligand>
        <name>Zn(2+)</name>
        <dbReference type="ChEBI" id="CHEBI:29105"/>
    </ligand>
</feature>
<dbReference type="PANTHER" id="PTHR24404:SF114">
    <property type="entry name" value="KLUMPFUSS, ISOFORM B-RELATED"/>
    <property type="match status" value="1"/>
</dbReference>
<dbReference type="Gene3D" id="3.30.160.60">
    <property type="entry name" value="Classic Zinc Finger"/>
    <property type="match status" value="10"/>
</dbReference>
<dbReference type="SMART" id="SM00868">
    <property type="entry name" value="zf-AD"/>
    <property type="match status" value="1"/>
</dbReference>
<comment type="subcellular location">
    <subcellularLocation>
        <location evidence="1">Nucleus</location>
    </subcellularLocation>
</comment>
<feature type="domain" description="C2H2-type" evidence="13">
    <location>
        <begin position="512"/>
        <end position="539"/>
    </location>
</feature>
<feature type="domain" description="C2H2-type" evidence="13">
    <location>
        <begin position="398"/>
        <end position="425"/>
    </location>
</feature>
<keyword evidence="9" id="KW-0539">Nucleus</keyword>
<dbReference type="RefSeq" id="XP_011303675.1">
    <property type="nucleotide sequence ID" value="XM_011305373.1"/>
</dbReference>
<feature type="domain" description="C2H2-type" evidence="13">
    <location>
        <begin position="724"/>
        <end position="749"/>
    </location>
</feature>
<dbReference type="FunFam" id="3.30.160.60:FF:000690">
    <property type="entry name" value="Zinc finger protein 354C"/>
    <property type="match status" value="1"/>
</dbReference>
<dbReference type="Gene3D" id="3.40.1800.20">
    <property type="match status" value="1"/>
</dbReference>
<feature type="domain" description="C2H2-type" evidence="13">
    <location>
        <begin position="582"/>
        <end position="609"/>
    </location>
</feature>
<feature type="domain" description="C2H2-type" evidence="13">
    <location>
        <begin position="485"/>
        <end position="512"/>
    </location>
</feature>
<feature type="domain" description="C2H2-type" evidence="13">
    <location>
        <begin position="611"/>
        <end position="639"/>
    </location>
</feature>
<dbReference type="SMART" id="SM00980">
    <property type="entry name" value="THAP"/>
    <property type="match status" value="1"/>
</dbReference>
<keyword evidence="7 11" id="KW-0238">DNA-binding</keyword>
<protein>
    <submittedName>
        <fullName evidence="17">Zinc finger protein 836</fullName>
    </submittedName>
</protein>
<dbReference type="Pfam" id="PF00096">
    <property type="entry name" value="zf-C2H2"/>
    <property type="match status" value="8"/>
</dbReference>
<dbReference type="PROSITE" id="PS50950">
    <property type="entry name" value="ZF_THAP"/>
    <property type="match status" value="1"/>
</dbReference>
<evidence type="ECO:0000256" key="10">
    <source>
        <dbReference type="PROSITE-ProRule" id="PRU00042"/>
    </source>
</evidence>
<dbReference type="PANTHER" id="PTHR24404">
    <property type="entry name" value="ZINC FINGER PROTEIN"/>
    <property type="match status" value="1"/>
</dbReference>
<reference evidence="17" key="1">
    <citation type="submission" date="2025-08" db="UniProtKB">
        <authorList>
            <consortium name="RefSeq"/>
        </authorList>
    </citation>
    <scope>IDENTIFICATION</scope>
    <source>
        <strain evidence="17">USDA-PBARC FA_bdor</strain>
        <tissue evidence="17">Whole organism</tissue>
    </source>
</reference>
<dbReference type="InterPro" id="IPR006612">
    <property type="entry name" value="THAP_Znf"/>
</dbReference>
<dbReference type="Proteomes" id="UP000694866">
    <property type="component" value="Unplaced"/>
</dbReference>
<evidence type="ECO:0000256" key="2">
    <source>
        <dbReference type="ARBA" id="ARBA00022723"/>
    </source>
</evidence>
<dbReference type="KEGG" id="fas:105266896"/>
<dbReference type="FunFam" id="3.30.160.60:FF:000478">
    <property type="entry name" value="Zinc finger protein 133"/>
    <property type="match status" value="1"/>
</dbReference>
<dbReference type="Pfam" id="PF07776">
    <property type="entry name" value="zf-AD"/>
    <property type="match status" value="1"/>
</dbReference>
<evidence type="ECO:0000256" key="6">
    <source>
        <dbReference type="ARBA" id="ARBA00023015"/>
    </source>
</evidence>
<dbReference type="FunFam" id="3.30.160.60:FF:001289">
    <property type="entry name" value="Zinc finger protein 574"/>
    <property type="match status" value="1"/>
</dbReference>
<dbReference type="FunFam" id="3.30.160.60:FF:001384">
    <property type="entry name" value="Zinc finger protein"/>
    <property type="match status" value="1"/>
</dbReference>
<dbReference type="GO" id="GO:0040029">
    <property type="term" value="P:epigenetic regulation of gene expression"/>
    <property type="evidence" value="ECO:0007669"/>
    <property type="project" value="UniProtKB-ARBA"/>
</dbReference>
<evidence type="ECO:0000259" key="13">
    <source>
        <dbReference type="PROSITE" id="PS50157"/>
    </source>
</evidence>
<keyword evidence="2 12" id="KW-0479">Metal-binding</keyword>
<accession>A0A9R1T6P4</accession>
<keyword evidence="16" id="KW-1185">Reference proteome</keyword>
<feature type="domain" description="C2H2-type" evidence="13">
    <location>
        <begin position="457"/>
        <end position="484"/>
    </location>
</feature>
<dbReference type="FunFam" id="3.30.160.60:FF:000710">
    <property type="entry name" value="Zinc finger protein 768"/>
    <property type="match status" value="1"/>
</dbReference>
<feature type="domain" description="C2H2-type" evidence="13">
    <location>
        <begin position="696"/>
        <end position="723"/>
    </location>
</feature>